<feature type="coiled-coil region" evidence="2">
    <location>
        <begin position="152"/>
        <end position="186"/>
    </location>
</feature>
<feature type="coiled-coil region" evidence="2">
    <location>
        <begin position="229"/>
        <end position="457"/>
    </location>
</feature>
<reference evidence="4 5" key="1">
    <citation type="journal article" date="2021" name="Sci. Rep.">
        <title>The genome of the diatom Chaetoceros tenuissimus carries an ancient integrated fragment of an extant virus.</title>
        <authorList>
            <person name="Hongo Y."/>
            <person name="Kimura K."/>
            <person name="Takaki Y."/>
            <person name="Yoshida Y."/>
            <person name="Baba S."/>
            <person name="Kobayashi G."/>
            <person name="Nagasaki K."/>
            <person name="Hano T."/>
            <person name="Tomaru Y."/>
        </authorList>
    </citation>
    <scope>NUCLEOTIDE SEQUENCE [LARGE SCALE GENOMIC DNA]</scope>
    <source>
        <strain evidence="4 5">NIES-3715</strain>
    </source>
</reference>
<feature type="coiled-coil region" evidence="2">
    <location>
        <begin position="482"/>
        <end position="701"/>
    </location>
</feature>
<feature type="coiled-coil region" evidence="2">
    <location>
        <begin position="728"/>
        <end position="817"/>
    </location>
</feature>
<feature type="domain" description="Cilia- and flagella-associated protein 58 central coiled coil" evidence="3">
    <location>
        <begin position="373"/>
        <end position="651"/>
    </location>
</feature>
<dbReference type="SUPFAM" id="SSF57997">
    <property type="entry name" value="Tropomyosin"/>
    <property type="match status" value="1"/>
</dbReference>
<comment type="caution">
    <text evidence="4">The sequence shown here is derived from an EMBL/GenBank/DDBJ whole genome shotgun (WGS) entry which is preliminary data.</text>
</comment>
<protein>
    <recommendedName>
        <fullName evidence="3">Cilia- and flagella-associated protein 58 central coiled coil domain-containing protein</fullName>
    </recommendedName>
</protein>
<organism evidence="4 5">
    <name type="scientific">Chaetoceros tenuissimus</name>
    <dbReference type="NCBI Taxonomy" id="426638"/>
    <lineage>
        <taxon>Eukaryota</taxon>
        <taxon>Sar</taxon>
        <taxon>Stramenopiles</taxon>
        <taxon>Ochrophyta</taxon>
        <taxon>Bacillariophyta</taxon>
        <taxon>Coscinodiscophyceae</taxon>
        <taxon>Chaetocerotophycidae</taxon>
        <taxon>Chaetocerotales</taxon>
        <taxon>Chaetocerotaceae</taxon>
        <taxon>Chaetoceros</taxon>
    </lineage>
</organism>
<dbReference type="PANTHER" id="PTHR32083">
    <property type="entry name" value="CILIA AND FLAGELLA-ASSOCIATED PROTEIN 58-RELATED"/>
    <property type="match status" value="1"/>
</dbReference>
<evidence type="ECO:0000256" key="1">
    <source>
        <dbReference type="ARBA" id="ARBA00023054"/>
    </source>
</evidence>
<keyword evidence="5" id="KW-1185">Reference proteome</keyword>
<dbReference type="EMBL" id="BLLK01000022">
    <property type="protein sequence ID" value="GFH45853.1"/>
    <property type="molecule type" value="Genomic_DNA"/>
</dbReference>
<dbReference type="PANTHER" id="PTHR32083:SF0">
    <property type="entry name" value="CILIA AND FLAGELLA-ASSOCIATED PROTEIN 58"/>
    <property type="match status" value="1"/>
</dbReference>
<dbReference type="AlphaFoldDB" id="A0AAD3CHS0"/>
<accession>A0AAD3CHS0</accession>
<keyword evidence="1 2" id="KW-0175">Coiled coil</keyword>
<feature type="coiled-coil region" evidence="2">
    <location>
        <begin position="40"/>
        <end position="123"/>
    </location>
</feature>
<evidence type="ECO:0000313" key="5">
    <source>
        <dbReference type="Proteomes" id="UP001054902"/>
    </source>
</evidence>
<dbReference type="Pfam" id="PF21771">
    <property type="entry name" value="CFAP58_CC"/>
    <property type="match status" value="1"/>
</dbReference>
<dbReference type="Proteomes" id="UP001054902">
    <property type="component" value="Unassembled WGS sequence"/>
</dbReference>
<evidence type="ECO:0000313" key="4">
    <source>
        <dbReference type="EMBL" id="GFH45853.1"/>
    </source>
</evidence>
<gene>
    <name evidence="4" type="ORF">CTEN210_02327</name>
</gene>
<evidence type="ECO:0000259" key="3">
    <source>
        <dbReference type="Pfam" id="PF21771"/>
    </source>
</evidence>
<evidence type="ECO:0000256" key="2">
    <source>
        <dbReference type="SAM" id="Coils"/>
    </source>
</evidence>
<name>A0AAD3CHS0_9STRA</name>
<proteinExistence type="predicted"/>
<dbReference type="GO" id="GO:0005856">
    <property type="term" value="C:cytoskeleton"/>
    <property type="evidence" value="ECO:0007669"/>
    <property type="project" value="TreeGrafter"/>
</dbReference>
<dbReference type="InterPro" id="IPR049270">
    <property type="entry name" value="CFAP58_CC"/>
</dbReference>
<sequence>MKSKAPTFDLDELRQKAKACLEHQFGENSGPAEIRFRQHIMGLLNQLDQSQNKCKDLEAELNHLQSKSMLQKREVEIEAGKCRKSKEELETLTEEIKNFDEKNSVLETSISDIKDQMEKLKGETEGFQTIIDKGPDWTEEQKAERSHIVELADGERSRLEELRFKLANIQSEVTKKEEELQEKEEARGKTAVEAQTIQDRIDAAKDTEKSMQADNLLLEKSIENQSLHLQDVNDKIESRNQTLEKMKNDTKNLTQKVKDAQSETDKTIRETKHCDNEIIKLSKELEATHRKCIQLEKDNSEKMKQVKLKKKDTQSCTEEISVMKQKMEIMNEKIKDVENENVNIDEEINMLNVQVNKVGGVEIKLLGKEIESQNRRIESLQRELQSMERKRDLSGNNSAIARNFIVSNETTLLSLENELSGLGAEAKDAESMIIALKRNFEAERRTTAKEVNNLTKAKESICKQEATIKKLESALEEVVVNKKNNQDLCETLREECNALTKKLAENHNLLKEARKEYALTLKEINSAKLDISNVESSVVMEHFHHHHVDEDRKILKNNIDEVLAQAKSVENNMNAHLLELASLEEKVTKKKQTNYLQAKQYDTLVGQRDMLGTQLMQKNTELEKIQVKIKAQQSQLRHGEVQYTKLIQSIQEKADILKSLLEKKNEMLMDQSTLYELRLEKQALENRIDKERIKTTALREEMSRPMNIHRWRIMEHLEPNKFESIKKIQHLQQNLLSATAQIAEEDAQLRDVNRKYSEIKGAYDHQPDLEEMNQQIVVFKENLQQKAKDMKEIEVELKVQKQRVKDLKSELKGLEVKEK</sequence>